<dbReference type="AlphaFoldDB" id="A0AB34JZ71"/>
<reference evidence="2 3" key="1">
    <citation type="journal article" date="2024" name="Science">
        <title>Giant polyketide synthase enzymes in the biosynthesis of giant marine polyether toxins.</title>
        <authorList>
            <person name="Fallon T.R."/>
            <person name="Shende V.V."/>
            <person name="Wierzbicki I.H."/>
            <person name="Pendleton A.L."/>
            <person name="Watervoot N.F."/>
            <person name="Auber R.P."/>
            <person name="Gonzalez D.J."/>
            <person name="Wisecaver J.H."/>
            <person name="Moore B.S."/>
        </authorList>
    </citation>
    <scope>NUCLEOTIDE SEQUENCE [LARGE SCALE GENOMIC DNA]</scope>
    <source>
        <strain evidence="2 3">12B1</strain>
    </source>
</reference>
<dbReference type="PANTHER" id="PTHR13538">
    <property type="entry name" value="N-ACETYLTRANSFERASE 6"/>
    <property type="match status" value="1"/>
</dbReference>
<gene>
    <name evidence="2" type="ORF">AB1Y20_015033</name>
</gene>
<dbReference type="PROSITE" id="PS51186">
    <property type="entry name" value="GNAT"/>
    <property type="match status" value="1"/>
</dbReference>
<dbReference type="InterPro" id="IPR016181">
    <property type="entry name" value="Acyl_CoA_acyltransferase"/>
</dbReference>
<dbReference type="Proteomes" id="UP001515480">
    <property type="component" value="Unassembled WGS sequence"/>
</dbReference>
<dbReference type="PANTHER" id="PTHR13538:SF4">
    <property type="entry name" value="N-ALPHA-ACETYLTRANSFERASE 80"/>
    <property type="match status" value="1"/>
</dbReference>
<proteinExistence type="predicted"/>
<name>A0AB34JZ71_PRYPA</name>
<protein>
    <recommendedName>
        <fullName evidence="1">N-acetyltransferase domain-containing protein</fullName>
    </recommendedName>
</protein>
<accession>A0AB34JZ71</accession>
<evidence type="ECO:0000313" key="3">
    <source>
        <dbReference type="Proteomes" id="UP001515480"/>
    </source>
</evidence>
<dbReference type="CDD" id="cd04301">
    <property type="entry name" value="NAT_SF"/>
    <property type="match status" value="1"/>
</dbReference>
<feature type="domain" description="N-acetyltransferase" evidence="1">
    <location>
        <begin position="55"/>
        <end position="181"/>
    </location>
</feature>
<dbReference type="SUPFAM" id="SSF55729">
    <property type="entry name" value="Acyl-CoA N-acyltransferases (Nat)"/>
    <property type="match status" value="1"/>
</dbReference>
<comment type="caution">
    <text evidence="2">The sequence shown here is derived from an EMBL/GenBank/DDBJ whole genome shotgun (WGS) entry which is preliminary data.</text>
</comment>
<dbReference type="GO" id="GO:0005737">
    <property type="term" value="C:cytoplasm"/>
    <property type="evidence" value="ECO:0007669"/>
    <property type="project" value="TreeGrafter"/>
</dbReference>
<keyword evidence="3" id="KW-1185">Reference proteome</keyword>
<dbReference type="InterPro" id="IPR000182">
    <property type="entry name" value="GNAT_dom"/>
</dbReference>
<organism evidence="2 3">
    <name type="scientific">Prymnesium parvum</name>
    <name type="common">Toxic golden alga</name>
    <dbReference type="NCBI Taxonomy" id="97485"/>
    <lineage>
        <taxon>Eukaryota</taxon>
        <taxon>Haptista</taxon>
        <taxon>Haptophyta</taxon>
        <taxon>Prymnesiophyceae</taxon>
        <taxon>Prymnesiales</taxon>
        <taxon>Prymnesiaceae</taxon>
        <taxon>Prymnesium</taxon>
    </lineage>
</organism>
<dbReference type="Pfam" id="PF00583">
    <property type="entry name" value="Acetyltransf_1"/>
    <property type="match status" value="1"/>
</dbReference>
<dbReference type="GO" id="GO:0008080">
    <property type="term" value="F:N-acetyltransferase activity"/>
    <property type="evidence" value="ECO:0007669"/>
    <property type="project" value="InterPro"/>
</dbReference>
<evidence type="ECO:0000259" key="1">
    <source>
        <dbReference type="PROSITE" id="PS51186"/>
    </source>
</evidence>
<dbReference type="Gene3D" id="3.40.630.30">
    <property type="match status" value="1"/>
</dbReference>
<dbReference type="EMBL" id="JBGBPQ010000003">
    <property type="protein sequence ID" value="KAL1526318.1"/>
    <property type="molecule type" value="Genomic_DNA"/>
</dbReference>
<dbReference type="GO" id="GO:1905502">
    <property type="term" value="F:acetyl-CoA binding"/>
    <property type="evidence" value="ECO:0007669"/>
    <property type="project" value="TreeGrafter"/>
</dbReference>
<dbReference type="InterPro" id="IPR039840">
    <property type="entry name" value="NAA80"/>
</dbReference>
<evidence type="ECO:0000313" key="2">
    <source>
        <dbReference type="EMBL" id="KAL1526318.1"/>
    </source>
</evidence>
<sequence>MAGVSEAASEELSNWRPLDSSASEFTSAARWAFAHILSSQWPRNGLAEQRMRGLTLIKPVQETRLPMAFVLLQEGSSSPAAVIGGAVLRDLRTYVSAREFARLQACERACLALSVVVEQNWQGLGHGRAVVSHLEASARERGCTIMYLFSDNTVEFWSKMGYTLLPGEPSRNGKPWMRKQL</sequence>